<evidence type="ECO:0000256" key="1">
    <source>
        <dbReference type="SAM" id="Coils"/>
    </source>
</evidence>
<evidence type="ECO:0000256" key="2">
    <source>
        <dbReference type="SAM" id="MobiDB-lite"/>
    </source>
</evidence>
<proteinExistence type="predicted"/>
<name>A0ABP3H164_9ALTE</name>
<dbReference type="EMBL" id="BAAAEI010000014">
    <property type="protein sequence ID" value="GAA0359770.1"/>
    <property type="molecule type" value="Genomic_DNA"/>
</dbReference>
<evidence type="ECO:0000313" key="5">
    <source>
        <dbReference type="Proteomes" id="UP001501757"/>
    </source>
</evidence>
<feature type="compositionally biased region" description="Basic and acidic residues" evidence="2">
    <location>
        <begin position="214"/>
        <end position="227"/>
    </location>
</feature>
<keyword evidence="5" id="KW-1185">Reference proteome</keyword>
<accession>A0ABP3H164</accession>
<evidence type="ECO:0000256" key="3">
    <source>
        <dbReference type="SAM" id="Phobius"/>
    </source>
</evidence>
<gene>
    <name evidence="4" type="ORF">GCM10009092_24970</name>
</gene>
<evidence type="ECO:0000313" key="4">
    <source>
        <dbReference type="EMBL" id="GAA0359770.1"/>
    </source>
</evidence>
<keyword evidence="3" id="KW-1133">Transmembrane helix</keyword>
<keyword evidence="3" id="KW-0812">Transmembrane</keyword>
<keyword evidence="3" id="KW-0472">Membrane</keyword>
<feature type="coiled-coil region" evidence="1">
    <location>
        <begin position="47"/>
        <end position="118"/>
    </location>
</feature>
<organism evidence="4 5">
    <name type="scientific">Bowmanella denitrificans</name>
    <dbReference type="NCBI Taxonomy" id="366582"/>
    <lineage>
        <taxon>Bacteria</taxon>
        <taxon>Pseudomonadati</taxon>
        <taxon>Pseudomonadota</taxon>
        <taxon>Gammaproteobacteria</taxon>
        <taxon>Alteromonadales</taxon>
        <taxon>Alteromonadaceae</taxon>
        <taxon>Bowmanella</taxon>
    </lineage>
</organism>
<dbReference type="RefSeq" id="WP_343845279.1">
    <property type="nucleotide sequence ID" value="NZ_BAAAEI010000014.1"/>
</dbReference>
<protein>
    <submittedName>
        <fullName evidence="4">Uncharacterized protein</fullName>
    </submittedName>
</protein>
<dbReference type="Proteomes" id="UP001501757">
    <property type="component" value="Unassembled WGS sequence"/>
</dbReference>
<reference evidence="5" key="1">
    <citation type="journal article" date="2019" name="Int. J. Syst. Evol. Microbiol.">
        <title>The Global Catalogue of Microorganisms (GCM) 10K type strain sequencing project: providing services to taxonomists for standard genome sequencing and annotation.</title>
        <authorList>
            <consortium name="The Broad Institute Genomics Platform"/>
            <consortium name="The Broad Institute Genome Sequencing Center for Infectious Disease"/>
            <person name="Wu L."/>
            <person name="Ma J."/>
        </authorList>
    </citation>
    <scope>NUCLEOTIDE SEQUENCE [LARGE SCALE GENOMIC DNA]</scope>
    <source>
        <strain evidence="5">JCM 13378</strain>
    </source>
</reference>
<feature type="transmembrane region" description="Helical" evidence="3">
    <location>
        <begin position="20"/>
        <end position="38"/>
    </location>
</feature>
<keyword evidence="1" id="KW-0175">Coiled coil</keyword>
<sequence>MAHPPTSFDYLKLFVENVSLWEIAALLIVLSVLFRPDLLKRVNRLKFGDFEVELEQLRQEVSEQKQEIRGLETALEQERQVFAEILQGFDPNAPVSALAETRERLKAYAKGLENLEQITDGLLLSSGPEQLYAAAVMFKERRPTQFVPQLLDCLASLAADKNLCGVRLNTVWTLTSALHFTLIASVRDGIRPAVNTADLKRVLLVLEQLEQHPRIQDDRPDNPDRGIRGPIKHARNWAQKGLEGQNSPDK</sequence>
<comment type="caution">
    <text evidence="4">The sequence shown here is derived from an EMBL/GenBank/DDBJ whole genome shotgun (WGS) entry which is preliminary data.</text>
</comment>
<feature type="region of interest" description="Disordered" evidence="2">
    <location>
        <begin position="214"/>
        <end position="250"/>
    </location>
</feature>